<evidence type="ECO:0000256" key="5">
    <source>
        <dbReference type="SAM" id="MobiDB-lite"/>
    </source>
</evidence>
<keyword evidence="6" id="KW-0732">Signal</keyword>
<gene>
    <name evidence="8" type="ORF">E4Z66_15115</name>
</gene>
<evidence type="ECO:0000256" key="1">
    <source>
        <dbReference type="ARBA" id="ARBA00004167"/>
    </source>
</evidence>
<feature type="compositionally biased region" description="Low complexity" evidence="5">
    <location>
        <begin position="73"/>
        <end position="85"/>
    </location>
</feature>
<feature type="region of interest" description="Disordered" evidence="5">
    <location>
        <begin position="131"/>
        <end position="238"/>
    </location>
</feature>
<dbReference type="SUPFAM" id="SSF74653">
    <property type="entry name" value="TolA/TonB C-terminal domain"/>
    <property type="match status" value="1"/>
</dbReference>
<sequence>MIKSSATGKTLSLGLAASLIVGATHLAWAPEATELAGGGSPAELRSGTAFEDMAAGILTPEAPQDVLTPATPAAQTAPTMPVQQAEPAPRPVAEPLSPQPAAPAAQAPQAATPAPVHPAAALPAPSVAAALPPRAAETAQQITPADVIADSTPDETAPRSSLRPQKRDADKAAAVVAARPKLAKVRKTPAPPPAPKRGNAAKDNAKGSVSGTRAEAKATTAGPRKTAARDSGNAAKSNYPGKVMRKIQRVRRPSVRAKGSAVVSFRIAANGGLAAASVARSSGSAALDTAALSVVRKAAPFPQPPAGAQRSFSVTIKGR</sequence>
<dbReference type="Proteomes" id="UP000306602">
    <property type="component" value="Unassembled WGS sequence"/>
</dbReference>
<dbReference type="OrthoDB" id="7930032at2"/>
<keyword evidence="3" id="KW-1133">Transmembrane helix</keyword>
<dbReference type="Gene3D" id="3.30.1150.10">
    <property type="match status" value="1"/>
</dbReference>
<dbReference type="AlphaFoldDB" id="A0A4S4N7L5"/>
<feature type="compositionally biased region" description="Pro residues" evidence="5">
    <location>
        <begin position="88"/>
        <end position="101"/>
    </location>
</feature>
<feature type="region of interest" description="Disordered" evidence="5">
    <location>
        <begin position="300"/>
        <end position="319"/>
    </location>
</feature>
<dbReference type="NCBIfam" id="TIGR01352">
    <property type="entry name" value="tonB_Cterm"/>
    <property type="match status" value="1"/>
</dbReference>
<evidence type="ECO:0000256" key="2">
    <source>
        <dbReference type="ARBA" id="ARBA00022692"/>
    </source>
</evidence>
<keyword evidence="9" id="KW-1185">Reference proteome</keyword>
<evidence type="ECO:0000313" key="8">
    <source>
        <dbReference type="EMBL" id="THH35152.1"/>
    </source>
</evidence>
<evidence type="ECO:0000313" key="9">
    <source>
        <dbReference type="Proteomes" id="UP000306602"/>
    </source>
</evidence>
<keyword evidence="2" id="KW-0812">Transmembrane</keyword>
<protein>
    <submittedName>
        <fullName evidence="8">TonB family protein</fullName>
    </submittedName>
</protein>
<feature type="signal peptide" evidence="6">
    <location>
        <begin position="1"/>
        <end position="29"/>
    </location>
</feature>
<feature type="compositionally biased region" description="Low complexity" evidence="5">
    <location>
        <begin position="102"/>
        <end position="119"/>
    </location>
</feature>
<comment type="caution">
    <text evidence="8">The sequence shown here is derived from an EMBL/GenBank/DDBJ whole genome shotgun (WGS) entry which is preliminary data.</text>
</comment>
<dbReference type="InterPro" id="IPR037682">
    <property type="entry name" value="TonB_C"/>
</dbReference>
<comment type="subcellular location">
    <subcellularLocation>
        <location evidence="1">Membrane</location>
        <topology evidence="1">Single-pass membrane protein</topology>
    </subcellularLocation>
</comment>
<evidence type="ECO:0000256" key="6">
    <source>
        <dbReference type="SAM" id="SignalP"/>
    </source>
</evidence>
<reference evidence="8 9" key="1">
    <citation type="submission" date="2019-04" db="EMBL/GenBank/DDBJ databases">
        <title>Shimia ponticola sp. nov., isolated from seawater.</title>
        <authorList>
            <person name="Kim Y.-O."/>
            <person name="Yoon J.-H."/>
        </authorList>
    </citation>
    <scope>NUCLEOTIDE SEQUENCE [LARGE SCALE GENOMIC DNA]</scope>
    <source>
        <strain evidence="8 9">MYP11</strain>
    </source>
</reference>
<keyword evidence="4" id="KW-0472">Membrane</keyword>
<dbReference type="Pfam" id="PF13103">
    <property type="entry name" value="TonB_2"/>
    <property type="match status" value="1"/>
</dbReference>
<dbReference type="RefSeq" id="WP_136463886.1">
    <property type="nucleotide sequence ID" value="NZ_SRKY01000004.1"/>
</dbReference>
<feature type="chain" id="PRO_5020641459" evidence="6">
    <location>
        <begin position="30"/>
        <end position="319"/>
    </location>
</feature>
<feature type="domain" description="TonB C-terminal" evidence="7">
    <location>
        <begin position="233"/>
        <end position="319"/>
    </location>
</feature>
<dbReference type="EMBL" id="SRKY01000004">
    <property type="protein sequence ID" value="THH35152.1"/>
    <property type="molecule type" value="Genomic_DNA"/>
</dbReference>
<dbReference type="PROSITE" id="PS52015">
    <property type="entry name" value="TONB_CTD"/>
    <property type="match status" value="1"/>
</dbReference>
<proteinExistence type="predicted"/>
<organism evidence="8 9">
    <name type="scientific">Aliishimia ponticola</name>
    <dbReference type="NCBI Taxonomy" id="2499833"/>
    <lineage>
        <taxon>Bacteria</taxon>
        <taxon>Pseudomonadati</taxon>
        <taxon>Pseudomonadota</taxon>
        <taxon>Alphaproteobacteria</taxon>
        <taxon>Rhodobacterales</taxon>
        <taxon>Paracoccaceae</taxon>
        <taxon>Aliishimia</taxon>
    </lineage>
</organism>
<feature type="compositionally biased region" description="Polar residues" evidence="5">
    <location>
        <begin position="310"/>
        <end position="319"/>
    </location>
</feature>
<dbReference type="InterPro" id="IPR006260">
    <property type="entry name" value="TonB/TolA_C"/>
</dbReference>
<evidence type="ECO:0000256" key="3">
    <source>
        <dbReference type="ARBA" id="ARBA00022989"/>
    </source>
</evidence>
<feature type="region of interest" description="Disordered" evidence="5">
    <location>
        <begin position="73"/>
        <end position="119"/>
    </location>
</feature>
<evidence type="ECO:0000259" key="7">
    <source>
        <dbReference type="PROSITE" id="PS52015"/>
    </source>
</evidence>
<dbReference type="GO" id="GO:0016020">
    <property type="term" value="C:membrane"/>
    <property type="evidence" value="ECO:0007669"/>
    <property type="project" value="UniProtKB-SubCell"/>
</dbReference>
<accession>A0A4S4N7L5</accession>
<name>A0A4S4N7L5_9RHOB</name>
<evidence type="ECO:0000256" key="4">
    <source>
        <dbReference type="ARBA" id="ARBA00023136"/>
    </source>
</evidence>
<dbReference type="GO" id="GO:0055085">
    <property type="term" value="P:transmembrane transport"/>
    <property type="evidence" value="ECO:0007669"/>
    <property type="project" value="InterPro"/>
</dbReference>